<protein>
    <submittedName>
        <fullName evidence="4">Interleukin-1</fullName>
    </submittedName>
</protein>
<gene>
    <name evidence="2" type="ORF">SSLN_LOCUS14199</name>
</gene>
<feature type="region of interest" description="Disordered" evidence="1">
    <location>
        <begin position="88"/>
        <end position="118"/>
    </location>
</feature>
<keyword evidence="3" id="KW-1185">Reference proteome</keyword>
<accession>A0A183TCK1</accession>
<evidence type="ECO:0000256" key="1">
    <source>
        <dbReference type="SAM" id="MobiDB-lite"/>
    </source>
</evidence>
<dbReference type="Proteomes" id="UP000275846">
    <property type="component" value="Unassembled WGS sequence"/>
</dbReference>
<dbReference type="AlphaFoldDB" id="A0A183TCK1"/>
<reference evidence="4" key="1">
    <citation type="submission" date="2016-06" db="UniProtKB">
        <authorList>
            <consortium name="WormBaseParasite"/>
        </authorList>
    </citation>
    <scope>IDENTIFICATION</scope>
</reference>
<sequence length="152" mass="17084">MAQKQSEIDEASRGENGQPIPPVLDRLISWMLPILPLLSNPPPLTPQFCYLSQWKDGTLMVSQDGAFLLQVTKQEKPEEEEDVVIFELRSRQPLGTDEPTTPEAVGQEDGAEPPKYSGPQLKSAHLLWQRLTPIARVFESTLLSYKGYCLCF</sequence>
<feature type="region of interest" description="Disordered" evidence="1">
    <location>
        <begin position="1"/>
        <end position="20"/>
    </location>
</feature>
<organism evidence="4">
    <name type="scientific">Schistocephalus solidus</name>
    <name type="common">Tapeworm</name>
    <dbReference type="NCBI Taxonomy" id="70667"/>
    <lineage>
        <taxon>Eukaryota</taxon>
        <taxon>Metazoa</taxon>
        <taxon>Spiralia</taxon>
        <taxon>Lophotrochozoa</taxon>
        <taxon>Platyhelminthes</taxon>
        <taxon>Cestoda</taxon>
        <taxon>Eucestoda</taxon>
        <taxon>Diphyllobothriidea</taxon>
        <taxon>Diphyllobothriidae</taxon>
        <taxon>Schistocephalus</taxon>
    </lineage>
</organism>
<evidence type="ECO:0000313" key="4">
    <source>
        <dbReference type="WBParaSite" id="SSLN_0001473701-mRNA-1"/>
    </source>
</evidence>
<proteinExistence type="predicted"/>
<reference evidence="2 3" key="2">
    <citation type="submission" date="2018-11" db="EMBL/GenBank/DDBJ databases">
        <authorList>
            <consortium name="Pathogen Informatics"/>
        </authorList>
    </citation>
    <scope>NUCLEOTIDE SEQUENCE [LARGE SCALE GENOMIC DNA]</scope>
    <source>
        <strain evidence="2 3">NST_G2</strain>
    </source>
</reference>
<dbReference type="OrthoDB" id="676979at2759"/>
<feature type="compositionally biased region" description="Basic and acidic residues" evidence="1">
    <location>
        <begin position="1"/>
        <end position="13"/>
    </location>
</feature>
<name>A0A183TCK1_SCHSO</name>
<dbReference type="EMBL" id="UYSU01038734">
    <property type="protein sequence ID" value="VDM00585.1"/>
    <property type="molecule type" value="Genomic_DNA"/>
</dbReference>
<evidence type="ECO:0000313" key="2">
    <source>
        <dbReference type="EMBL" id="VDM00585.1"/>
    </source>
</evidence>
<evidence type="ECO:0000313" key="3">
    <source>
        <dbReference type="Proteomes" id="UP000275846"/>
    </source>
</evidence>
<dbReference type="WBParaSite" id="SSLN_0001473701-mRNA-1">
    <property type="protein sequence ID" value="SSLN_0001473701-mRNA-1"/>
    <property type="gene ID" value="SSLN_0001473701"/>
</dbReference>